<organism evidence="1 2">
    <name type="scientific">Meloidogyne enterolobii</name>
    <name type="common">Root-knot nematode worm</name>
    <name type="synonym">Meloidogyne mayaguensis</name>
    <dbReference type="NCBI Taxonomy" id="390850"/>
    <lineage>
        <taxon>Eukaryota</taxon>
        <taxon>Metazoa</taxon>
        <taxon>Ecdysozoa</taxon>
        <taxon>Nematoda</taxon>
        <taxon>Chromadorea</taxon>
        <taxon>Rhabditida</taxon>
        <taxon>Tylenchina</taxon>
        <taxon>Tylenchomorpha</taxon>
        <taxon>Tylenchoidea</taxon>
        <taxon>Meloidogynidae</taxon>
        <taxon>Meloidogyninae</taxon>
        <taxon>Meloidogyne</taxon>
    </lineage>
</organism>
<evidence type="ECO:0000313" key="2">
    <source>
        <dbReference type="Proteomes" id="UP001497535"/>
    </source>
</evidence>
<dbReference type="EMBL" id="CAVMJV010000008">
    <property type="protein sequence ID" value="CAK5035897.1"/>
    <property type="molecule type" value="Genomic_DNA"/>
</dbReference>
<evidence type="ECO:0000313" key="1">
    <source>
        <dbReference type="EMBL" id="CAK5035897.1"/>
    </source>
</evidence>
<name>A0ACB0Y7K5_MELEN</name>
<reference evidence="1" key="1">
    <citation type="submission" date="2023-11" db="EMBL/GenBank/DDBJ databases">
        <authorList>
            <person name="Poullet M."/>
        </authorList>
    </citation>
    <scope>NUCLEOTIDE SEQUENCE</scope>
    <source>
        <strain evidence="1">E1834</strain>
    </source>
</reference>
<gene>
    <name evidence="1" type="ORF">MENTE1834_LOCUS8851</name>
</gene>
<dbReference type="Proteomes" id="UP001497535">
    <property type="component" value="Unassembled WGS sequence"/>
</dbReference>
<protein>
    <submittedName>
        <fullName evidence="1">Uncharacterized protein</fullName>
    </submittedName>
</protein>
<comment type="caution">
    <text evidence="1">The sequence shown here is derived from an EMBL/GenBank/DDBJ whole genome shotgun (WGS) entry which is preliminary data.</text>
</comment>
<sequence>MQGCLVSNFLGFSVPQKWLPYTPGLNPWIYVFGQFWRQSSLLNNPKVWSHSDNHSFRNGKKLHQKLHHKLHHCITLAL</sequence>
<accession>A0ACB0Y7K5</accession>
<keyword evidence="2" id="KW-1185">Reference proteome</keyword>
<proteinExistence type="predicted"/>